<evidence type="ECO:0000313" key="2">
    <source>
        <dbReference type="EMBL" id="MFD1540849.1"/>
    </source>
</evidence>
<proteinExistence type="predicted"/>
<feature type="compositionally biased region" description="Gly residues" evidence="1">
    <location>
        <begin position="71"/>
        <end position="83"/>
    </location>
</feature>
<keyword evidence="3" id="KW-1185">Reference proteome</keyword>
<organism evidence="2 3">
    <name type="scientific">Nonomuraea guangzhouensis</name>
    <dbReference type="NCBI Taxonomy" id="1291555"/>
    <lineage>
        <taxon>Bacteria</taxon>
        <taxon>Bacillati</taxon>
        <taxon>Actinomycetota</taxon>
        <taxon>Actinomycetes</taxon>
        <taxon>Streptosporangiales</taxon>
        <taxon>Streptosporangiaceae</taxon>
        <taxon>Nonomuraea</taxon>
    </lineage>
</organism>
<gene>
    <name evidence="2" type="ORF">ACFSJ0_27580</name>
</gene>
<sequence length="83" mass="8683">MLAQILAFVNRSPPKRRLKRDLATTFGVGKAVGQYGRTGANSTVTTAEPAARRVRGVERHNRGRVAREAGVGDGGIGGPSGEP</sequence>
<evidence type="ECO:0000256" key="1">
    <source>
        <dbReference type="SAM" id="MobiDB-lite"/>
    </source>
</evidence>
<feature type="region of interest" description="Disordered" evidence="1">
    <location>
        <begin position="37"/>
        <end position="83"/>
    </location>
</feature>
<reference evidence="3" key="1">
    <citation type="journal article" date="2019" name="Int. J. Syst. Evol. Microbiol.">
        <title>The Global Catalogue of Microorganisms (GCM) 10K type strain sequencing project: providing services to taxonomists for standard genome sequencing and annotation.</title>
        <authorList>
            <consortium name="The Broad Institute Genomics Platform"/>
            <consortium name="The Broad Institute Genome Sequencing Center for Infectious Disease"/>
            <person name="Wu L."/>
            <person name="Ma J."/>
        </authorList>
    </citation>
    <scope>NUCLEOTIDE SEQUENCE [LARGE SCALE GENOMIC DNA]</scope>
    <source>
        <strain evidence="3">CGMCC 1.15399</strain>
    </source>
</reference>
<comment type="caution">
    <text evidence="2">The sequence shown here is derived from an EMBL/GenBank/DDBJ whole genome shotgun (WGS) entry which is preliminary data.</text>
</comment>
<dbReference type="Proteomes" id="UP001597097">
    <property type="component" value="Unassembled WGS sequence"/>
</dbReference>
<dbReference type="EMBL" id="JBHUCM010000019">
    <property type="protein sequence ID" value="MFD1540849.1"/>
    <property type="molecule type" value="Genomic_DNA"/>
</dbReference>
<accession>A0ABW4GEQ2</accession>
<dbReference type="RefSeq" id="WP_219537122.1">
    <property type="nucleotide sequence ID" value="NZ_JAHKRM010000035.1"/>
</dbReference>
<evidence type="ECO:0000313" key="3">
    <source>
        <dbReference type="Proteomes" id="UP001597097"/>
    </source>
</evidence>
<name>A0ABW4GEQ2_9ACTN</name>
<protein>
    <submittedName>
        <fullName evidence="2">Uncharacterized protein</fullName>
    </submittedName>
</protein>